<evidence type="ECO:0000313" key="3">
    <source>
        <dbReference type="EMBL" id="QHT30466.1"/>
    </source>
</evidence>
<dbReference type="EMBL" id="MN738902">
    <property type="protein sequence ID" value="QHT30466.1"/>
    <property type="molecule type" value="Genomic_DNA"/>
</dbReference>
<sequence>MNKYNWMSLVPIKNKKRKQIINSDDNNDDNDEEEQTTPSITPIIQKLIGTKIYCHSNHIYFNSDIDVSSAFNLNKELRNMEIKLKSTSALLNIEPLPIYLHLTTNGGLIHSALSIIDCMNSLTLPIYTVIDGFVASAGTIISVCGTKRYMGKNAYMLIHELRSGVWGKMSYIDEEYGNFKKVHEHLMNIYVDKTSLTPKKLTKILKKDIEWNVEEAINHGLVDDIYQLKL</sequence>
<dbReference type="InterPro" id="IPR001907">
    <property type="entry name" value="ClpP"/>
</dbReference>
<name>A0A6C0EMR6_9ZZZZ</name>
<protein>
    <recommendedName>
        <fullName evidence="4">Protease</fullName>
    </recommendedName>
</protein>
<accession>A0A6C0EMR6</accession>
<dbReference type="GO" id="GO:0004252">
    <property type="term" value="F:serine-type endopeptidase activity"/>
    <property type="evidence" value="ECO:0007669"/>
    <property type="project" value="InterPro"/>
</dbReference>
<dbReference type="AlphaFoldDB" id="A0A6C0EMR6"/>
<dbReference type="GO" id="GO:0004176">
    <property type="term" value="F:ATP-dependent peptidase activity"/>
    <property type="evidence" value="ECO:0007669"/>
    <property type="project" value="InterPro"/>
</dbReference>
<proteinExistence type="inferred from homology"/>
<feature type="region of interest" description="Disordered" evidence="2">
    <location>
        <begin position="18"/>
        <end position="38"/>
    </location>
</feature>
<evidence type="ECO:0000256" key="1">
    <source>
        <dbReference type="ARBA" id="ARBA00007039"/>
    </source>
</evidence>
<evidence type="ECO:0008006" key="4">
    <source>
        <dbReference type="Google" id="ProtNLM"/>
    </source>
</evidence>
<dbReference type="GO" id="GO:0006515">
    <property type="term" value="P:protein quality control for misfolded or incompletely synthesized proteins"/>
    <property type="evidence" value="ECO:0007669"/>
    <property type="project" value="TreeGrafter"/>
</dbReference>
<dbReference type="GO" id="GO:0009368">
    <property type="term" value="C:endopeptidase Clp complex"/>
    <property type="evidence" value="ECO:0007669"/>
    <property type="project" value="TreeGrafter"/>
</dbReference>
<comment type="similarity">
    <text evidence="1">Belongs to the peptidase S14 family.</text>
</comment>
<dbReference type="PANTHER" id="PTHR10381">
    <property type="entry name" value="ATP-DEPENDENT CLP PROTEASE PROTEOLYTIC SUBUNIT"/>
    <property type="match status" value="1"/>
</dbReference>
<evidence type="ECO:0000256" key="2">
    <source>
        <dbReference type="SAM" id="MobiDB-lite"/>
    </source>
</evidence>
<dbReference type="InterPro" id="IPR029045">
    <property type="entry name" value="ClpP/crotonase-like_dom_sf"/>
</dbReference>
<dbReference type="GO" id="GO:0051117">
    <property type="term" value="F:ATPase binding"/>
    <property type="evidence" value="ECO:0007669"/>
    <property type="project" value="TreeGrafter"/>
</dbReference>
<reference evidence="3" key="1">
    <citation type="journal article" date="2020" name="Nature">
        <title>Giant virus diversity and host interactions through global metagenomics.</title>
        <authorList>
            <person name="Schulz F."/>
            <person name="Roux S."/>
            <person name="Paez-Espino D."/>
            <person name="Jungbluth S."/>
            <person name="Walsh D.A."/>
            <person name="Denef V.J."/>
            <person name="McMahon K.D."/>
            <person name="Konstantinidis K.T."/>
            <person name="Eloe-Fadrosh E.A."/>
            <person name="Kyrpides N.C."/>
            <person name="Woyke T."/>
        </authorList>
    </citation>
    <scope>NUCLEOTIDE SEQUENCE</scope>
    <source>
        <strain evidence="3">GVMAG-M-3300009151-35</strain>
    </source>
</reference>
<dbReference type="Gene3D" id="3.90.226.10">
    <property type="entry name" value="2-enoyl-CoA Hydratase, Chain A, domain 1"/>
    <property type="match status" value="1"/>
</dbReference>
<dbReference type="SUPFAM" id="SSF52096">
    <property type="entry name" value="ClpP/crotonase"/>
    <property type="match status" value="1"/>
</dbReference>
<feature type="compositionally biased region" description="Acidic residues" evidence="2">
    <location>
        <begin position="25"/>
        <end position="35"/>
    </location>
</feature>
<dbReference type="PRINTS" id="PR00127">
    <property type="entry name" value="CLPPROTEASEP"/>
</dbReference>
<dbReference type="InterPro" id="IPR023562">
    <property type="entry name" value="ClpP/TepA"/>
</dbReference>
<dbReference type="PANTHER" id="PTHR10381:SF11">
    <property type="entry name" value="ATP-DEPENDENT CLP PROTEASE PROTEOLYTIC SUBUNIT, MITOCHONDRIAL"/>
    <property type="match status" value="1"/>
</dbReference>
<organism evidence="3">
    <name type="scientific">viral metagenome</name>
    <dbReference type="NCBI Taxonomy" id="1070528"/>
    <lineage>
        <taxon>unclassified sequences</taxon>
        <taxon>metagenomes</taxon>
        <taxon>organismal metagenomes</taxon>
    </lineage>
</organism>
<dbReference type="Pfam" id="PF00574">
    <property type="entry name" value="CLP_protease"/>
    <property type="match status" value="1"/>
</dbReference>